<name>A0A9D4GSY8_DREPO</name>
<protein>
    <submittedName>
        <fullName evidence="2">Uncharacterized protein</fullName>
    </submittedName>
</protein>
<feature type="compositionally biased region" description="Basic and acidic residues" evidence="1">
    <location>
        <begin position="38"/>
        <end position="47"/>
    </location>
</feature>
<dbReference type="Proteomes" id="UP000828390">
    <property type="component" value="Unassembled WGS sequence"/>
</dbReference>
<reference evidence="2" key="1">
    <citation type="journal article" date="2019" name="bioRxiv">
        <title>The Genome of the Zebra Mussel, Dreissena polymorpha: A Resource for Invasive Species Research.</title>
        <authorList>
            <person name="McCartney M.A."/>
            <person name="Auch B."/>
            <person name="Kono T."/>
            <person name="Mallez S."/>
            <person name="Zhang Y."/>
            <person name="Obille A."/>
            <person name="Becker A."/>
            <person name="Abrahante J.E."/>
            <person name="Garbe J."/>
            <person name="Badalamenti J.P."/>
            <person name="Herman A."/>
            <person name="Mangelson H."/>
            <person name="Liachko I."/>
            <person name="Sullivan S."/>
            <person name="Sone E.D."/>
            <person name="Koren S."/>
            <person name="Silverstein K.A.T."/>
            <person name="Beckman K.B."/>
            <person name="Gohl D.M."/>
        </authorList>
    </citation>
    <scope>NUCLEOTIDE SEQUENCE</scope>
    <source>
        <strain evidence="2">Duluth1</strain>
        <tissue evidence="2">Whole animal</tissue>
    </source>
</reference>
<evidence type="ECO:0000313" key="3">
    <source>
        <dbReference type="Proteomes" id="UP000828390"/>
    </source>
</evidence>
<proteinExistence type="predicted"/>
<reference evidence="2" key="2">
    <citation type="submission" date="2020-11" db="EMBL/GenBank/DDBJ databases">
        <authorList>
            <person name="McCartney M.A."/>
            <person name="Auch B."/>
            <person name="Kono T."/>
            <person name="Mallez S."/>
            <person name="Becker A."/>
            <person name="Gohl D.M."/>
            <person name="Silverstein K.A.T."/>
            <person name="Koren S."/>
            <person name="Bechman K.B."/>
            <person name="Herman A."/>
            <person name="Abrahante J.E."/>
            <person name="Garbe J."/>
        </authorList>
    </citation>
    <scope>NUCLEOTIDE SEQUENCE</scope>
    <source>
        <strain evidence="2">Duluth1</strain>
        <tissue evidence="2">Whole animal</tissue>
    </source>
</reference>
<feature type="region of interest" description="Disordered" evidence="1">
    <location>
        <begin position="131"/>
        <end position="162"/>
    </location>
</feature>
<comment type="caution">
    <text evidence="2">The sequence shown here is derived from an EMBL/GenBank/DDBJ whole genome shotgun (WGS) entry which is preliminary data.</text>
</comment>
<feature type="compositionally biased region" description="Polar residues" evidence="1">
    <location>
        <begin position="62"/>
        <end position="75"/>
    </location>
</feature>
<accession>A0A9D4GSY8</accession>
<sequence length="162" mass="18804">MYSTKMSFIPYCTNPAITTKTRRRCHSIRTAPSRPSPRRREDDDIHSALHHPGHHHEDAKTMSFNPHCTNLTITTKTRRRCHSIRTAPTRPSPRRREDDVIKSTLHHPGHHHEDAKTMSFNPHCINPAITTNTRRRCHSIRTAPSRPSPRRREDDVIQSALH</sequence>
<dbReference type="EMBL" id="JAIWYP010000005">
    <property type="protein sequence ID" value="KAH3820919.1"/>
    <property type="molecule type" value="Genomic_DNA"/>
</dbReference>
<dbReference type="AlphaFoldDB" id="A0A9D4GSY8"/>
<organism evidence="2 3">
    <name type="scientific">Dreissena polymorpha</name>
    <name type="common">Zebra mussel</name>
    <name type="synonym">Mytilus polymorpha</name>
    <dbReference type="NCBI Taxonomy" id="45954"/>
    <lineage>
        <taxon>Eukaryota</taxon>
        <taxon>Metazoa</taxon>
        <taxon>Spiralia</taxon>
        <taxon>Lophotrochozoa</taxon>
        <taxon>Mollusca</taxon>
        <taxon>Bivalvia</taxon>
        <taxon>Autobranchia</taxon>
        <taxon>Heteroconchia</taxon>
        <taxon>Euheterodonta</taxon>
        <taxon>Imparidentia</taxon>
        <taxon>Neoheterodontei</taxon>
        <taxon>Myida</taxon>
        <taxon>Dreissenoidea</taxon>
        <taxon>Dreissenidae</taxon>
        <taxon>Dreissena</taxon>
    </lineage>
</organism>
<evidence type="ECO:0000256" key="1">
    <source>
        <dbReference type="SAM" id="MobiDB-lite"/>
    </source>
</evidence>
<keyword evidence="3" id="KW-1185">Reference proteome</keyword>
<evidence type="ECO:0000313" key="2">
    <source>
        <dbReference type="EMBL" id="KAH3820919.1"/>
    </source>
</evidence>
<feature type="region of interest" description="Disordered" evidence="1">
    <location>
        <begin position="22"/>
        <end position="97"/>
    </location>
</feature>
<gene>
    <name evidence="2" type="ORF">DPMN_122668</name>
</gene>